<organism evidence="1 2">
    <name type="scientific">Herbiconiux moechotypicola</name>
    <dbReference type="NCBI Taxonomy" id="637393"/>
    <lineage>
        <taxon>Bacteria</taxon>
        <taxon>Bacillati</taxon>
        <taxon>Actinomycetota</taxon>
        <taxon>Actinomycetes</taxon>
        <taxon>Micrococcales</taxon>
        <taxon>Microbacteriaceae</taxon>
        <taxon>Herbiconiux</taxon>
    </lineage>
</organism>
<proteinExistence type="predicted"/>
<comment type="caution">
    <text evidence="1">The sequence shown here is derived from an EMBL/GenBank/DDBJ whole genome shotgun (WGS) entry which is preliminary data.</text>
</comment>
<keyword evidence="2" id="KW-1185">Reference proteome</keyword>
<sequence length="55" mass="5564">MTVEGISGCSASISRTRASNTANDLGCGDLEYLGGESDATAFTTVVLEIPNLAAI</sequence>
<protein>
    <submittedName>
        <fullName evidence="1">Uncharacterized protein</fullName>
    </submittedName>
</protein>
<dbReference type="Proteomes" id="UP001500929">
    <property type="component" value="Unassembled WGS sequence"/>
</dbReference>
<evidence type="ECO:0000313" key="2">
    <source>
        <dbReference type="Proteomes" id="UP001500929"/>
    </source>
</evidence>
<reference evidence="1 2" key="1">
    <citation type="journal article" date="2019" name="Int. J. Syst. Evol. Microbiol.">
        <title>The Global Catalogue of Microorganisms (GCM) 10K type strain sequencing project: providing services to taxonomists for standard genome sequencing and annotation.</title>
        <authorList>
            <consortium name="The Broad Institute Genomics Platform"/>
            <consortium name="The Broad Institute Genome Sequencing Center for Infectious Disease"/>
            <person name="Wu L."/>
            <person name="Ma J."/>
        </authorList>
    </citation>
    <scope>NUCLEOTIDE SEQUENCE [LARGE SCALE GENOMIC DNA]</scope>
    <source>
        <strain evidence="1 2">JCM 16117</strain>
    </source>
</reference>
<dbReference type="EMBL" id="BAAAQY010000026">
    <property type="protein sequence ID" value="GAA2250982.1"/>
    <property type="molecule type" value="Genomic_DNA"/>
</dbReference>
<evidence type="ECO:0000313" key="1">
    <source>
        <dbReference type="EMBL" id="GAA2250982.1"/>
    </source>
</evidence>
<gene>
    <name evidence="1" type="ORF">GCM10009851_40520</name>
</gene>
<accession>A0ABN3E8J8</accession>
<name>A0ABN3E8J8_9MICO</name>